<name>A0A329MS86_9BACL</name>
<dbReference type="AlphaFoldDB" id="A0A329MS86"/>
<gene>
    <name evidence="1" type="ORF">DQG23_04495</name>
</gene>
<organism evidence="1 2">
    <name type="scientific">Paenibacillus contaminans</name>
    <dbReference type="NCBI Taxonomy" id="450362"/>
    <lineage>
        <taxon>Bacteria</taxon>
        <taxon>Bacillati</taxon>
        <taxon>Bacillota</taxon>
        <taxon>Bacilli</taxon>
        <taxon>Bacillales</taxon>
        <taxon>Paenibacillaceae</taxon>
        <taxon>Paenibacillus</taxon>
    </lineage>
</organism>
<dbReference type="RefSeq" id="WP_113029623.1">
    <property type="nucleotide sequence ID" value="NZ_QMFB01000002.1"/>
</dbReference>
<dbReference type="EMBL" id="QMFB01000002">
    <property type="protein sequence ID" value="RAV22216.1"/>
    <property type="molecule type" value="Genomic_DNA"/>
</dbReference>
<reference evidence="1 2" key="1">
    <citation type="journal article" date="2009" name="Int. J. Syst. Evol. Microbiol.">
        <title>Paenibacillus contaminans sp. nov., isolated from a contaminated laboratory plate.</title>
        <authorList>
            <person name="Chou J.H."/>
            <person name="Lee J.H."/>
            <person name="Lin M.C."/>
            <person name="Chang P.S."/>
            <person name="Arun A.B."/>
            <person name="Young C.C."/>
            <person name="Chen W.M."/>
        </authorList>
    </citation>
    <scope>NUCLEOTIDE SEQUENCE [LARGE SCALE GENOMIC DNA]</scope>
    <source>
        <strain evidence="1 2">CKOBP-6</strain>
    </source>
</reference>
<evidence type="ECO:0000313" key="2">
    <source>
        <dbReference type="Proteomes" id="UP000250369"/>
    </source>
</evidence>
<sequence>MQQIISRLNVTQEWEKESLLFAKHIREDYENLWQTYSFCKKFMYLRELERNSFVRKSYEDKLKDVCKYVGVTPNEAVREGVLEFHEAFKPDSIPWFFEETRVWEGDFSA</sequence>
<comment type="caution">
    <text evidence="1">The sequence shown here is derived from an EMBL/GenBank/DDBJ whole genome shotgun (WGS) entry which is preliminary data.</text>
</comment>
<proteinExistence type="predicted"/>
<protein>
    <submittedName>
        <fullName evidence="1">Uncharacterized protein</fullName>
    </submittedName>
</protein>
<evidence type="ECO:0000313" key="1">
    <source>
        <dbReference type="EMBL" id="RAV22216.1"/>
    </source>
</evidence>
<accession>A0A329MS86</accession>
<keyword evidence="2" id="KW-1185">Reference proteome</keyword>
<dbReference type="Proteomes" id="UP000250369">
    <property type="component" value="Unassembled WGS sequence"/>
</dbReference>